<proteinExistence type="evidence at transcript level"/>
<dbReference type="AlphaFoldDB" id="A0A0U2UPR3"/>
<evidence type="ECO:0000256" key="7">
    <source>
        <dbReference type="ARBA" id="ARBA00023136"/>
    </source>
</evidence>
<evidence type="ECO:0000313" key="9">
    <source>
        <dbReference type="EMBL" id="ALS04958.1"/>
    </source>
</evidence>
<keyword evidence="5 8" id="KW-1133">Transmembrane helix</keyword>
<protein>
    <recommendedName>
        <fullName evidence="3">Small integral membrane protein 15</fullName>
    </recommendedName>
</protein>
<dbReference type="PANTHER" id="PTHR28644:SF1">
    <property type="entry name" value="SMALL INTEGRAL MEMBRANE PROTEIN 15"/>
    <property type="match status" value="1"/>
</dbReference>
<comment type="similarity">
    <text evidence="2">Belongs to the SMIM15 family.</text>
</comment>
<keyword evidence="7 8" id="KW-0472">Membrane</keyword>
<evidence type="ECO:0000256" key="6">
    <source>
        <dbReference type="ARBA" id="ARBA00023054"/>
    </source>
</evidence>
<keyword evidence="6" id="KW-0175">Coiled coil</keyword>
<evidence type="ECO:0000256" key="4">
    <source>
        <dbReference type="ARBA" id="ARBA00022692"/>
    </source>
</evidence>
<name>A0A0U2UPR3_9MAXI</name>
<sequence>MLCDRLVERLGGLLVAAIPWSQLPLVLAQEEHDPASSADNEMRDRLTEHGWLESFLIWASKEPLDFLFYVLVFLSPFFCLSAYLSWKLCKEIEAKEAKRKRKAKKE</sequence>
<dbReference type="Pfam" id="PF15086">
    <property type="entry name" value="UPF0542"/>
    <property type="match status" value="1"/>
</dbReference>
<comment type="subcellular location">
    <subcellularLocation>
        <location evidence="1">Membrane</location>
        <topology evidence="1">Single-pass membrane protein</topology>
    </subcellularLocation>
</comment>
<dbReference type="PANTHER" id="PTHR28644">
    <property type="entry name" value="SMALL INTEGRAL MEMBRANE PROTEIN 15"/>
    <property type="match status" value="1"/>
</dbReference>
<evidence type="ECO:0000256" key="2">
    <source>
        <dbReference type="ARBA" id="ARBA00006758"/>
    </source>
</evidence>
<accession>A0A0U2UPR3</accession>
<evidence type="ECO:0000256" key="3">
    <source>
        <dbReference type="ARBA" id="ARBA00017904"/>
    </source>
</evidence>
<evidence type="ECO:0000256" key="1">
    <source>
        <dbReference type="ARBA" id="ARBA00004167"/>
    </source>
</evidence>
<organism evidence="9">
    <name type="scientific">Pseudodiaptomus poplesia</name>
    <dbReference type="NCBI Taxonomy" id="213370"/>
    <lineage>
        <taxon>Eukaryota</taxon>
        <taxon>Metazoa</taxon>
        <taxon>Ecdysozoa</taxon>
        <taxon>Arthropoda</taxon>
        <taxon>Crustacea</taxon>
        <taxon>Multicrustacea</taxon>
        <taxon>Hexanauplia</taxon>
        <taxon>Copepoda</taxon>
        <taxon>Calanoida</taxon>
        <taxon>Pseudodiaptomidae</taxon>
        <taxon>Pseudodiaptomus</taxon>
    </lineage>
</organism>
<reference evidence="9" key="1">
    <citation type="journal article" date="2015" name="Sci. Rep.">
        <title>Spliced leader RNA trans-splicing discovered in copepods.</title>
        <authorList>
            <person name="Yang F."/>
            <person name="Xu D."/>
            <person name="Zhuang Y."/>
            <person name="Yi X."/>
            <person name="Huang Y."/>
            <person name="Chen H."/>
            <person name="Lin S."/>
            <person name="Campbell D.A."/>
            <person name="Sturm N.R."/>
            <person name="Liu G."/>
            <person name="Zhang H."/>
        </authorList>
    </citation>
    <scope>NUCLEOTIDE SEQUENCE</scope>
</reference>
<feature type="transmembrane region" description="Helical" evidence="8">
    <location>
        <begin position="66"/>
        <end position="86"/>
    </location>
</feature>
<dbReference type="InterPro" id="IPR027877">
    <property type="entry name" value="Smim15"/>
</dbReference>
<keyword evidence="4 8" id="KW-0812">Transmembrane</keyword>
<dbReference type="EMBL" id="KT755124">
    <property type="protein sequence ID" value="ALS04958.1"/>
    <property type="molecule type" value="mRNA"/>
</dbReference>
<dbReference type="GO" id="GO:0016020">
    <property type="term" value="C:membrane"/>
    <property type="evidence" value="ECO:0007669"/>
    <property type="project" value="UniProtKB-SubCell"/>
</dbReference>
<evidence type="ECO:0000256" key="5">
    <source>
        <dbReference type="ARBA" id="ARBA00022989"/>
    </source>
</evidence>
<evidence type="ECO:0000256" key="8">
    <source>
        <dbReference type="SAM" id="Phobius"/>
    </source>
</evidence>